<proteinExistence type="predicted"/>
<accession>A0A8J2J345</accession>
<dbReference type="InterPro" id="IPR006076">
    <property type="entry name" value="FAD-dep_OxRdtase"/>
</dbReference>
<dbReference type="GO" id="GO:0032981">
    <property type="term" value="P:mitochondrial respiratory chain complex I assembly"/>
    <property type="evidence" value="ECO:0007669"/>
    <property type="project" value="TreeGrafter"/>
</dbReference>
<reference evidence="5" key="1">
    <citation type="submission" date="2021-06" db="EMBL/GenBank/DDBJ databases">
        <authorList>
            <person name="Hodson N. C."/>
            <person name="Mongue J. A."/>
            <person name="Jaron S. K."/>
        </authorList>
    </citation>
    <scope>NUCLEOTIDE SEQUENCE</scope>
</reference>
<protein>
    <recommendedName>
        <fullName evidence="2">FAD-dependent oxidoreductase domain-containing protein 1</fullName>
    </recommendedName>
</protein>
<keyword evidence="1" id="KW-0560">Oxidoreductase</keyword>
<dbReference type="Pfam" id="PF01266">
    <property type="entry name" value="DAO"/>
    <property type="match status" value="1"/>
</dbReference>
<comment type="function">
    <text evidence="3">Required for the assembly of the mitochondrial membrane respiratory chain NADH dehydrogenase (Complex I). Involved in mid-late stages of complex I assembly.</text>
</comment>
<evidence type="ECO:0000256" key="1">
    <source>
        <dbReference type="ARBA" id="ARBA00023002"/>
    </source>
</evidence>
<dbReference type="AlphaFoldDB" id="A0A8J2J345"/>
<gene>
    <name evidence="5" type="ORF">AFUS01_LOCUS2927</name>
</gene>
<dbReference type="GO" id="GO:0016491">
    <property type="term" value="F:oxidoreductase activity"/>
    <property type="evidence" value="ECO:0007669"/>
    <property type="project" value="UniProtKB-KW"/>
</dbReference>
<evidence type="ECO:0000313" key="6">
    <source>
        <dbReference type="Proteomes" id="UP000708208"/>
    </source>
</evidence>
<dbReference type="Proteomes" id="UP000708208">
    <property type="component" value="Unassembled WGS sequence"/>
</dbReference>
<evidence type="ECO:0000313" key="5">
    <source>
        <dbReference type="EMBL" id="CAG7682933.1"/>
    </source>
</evidence>
<dbReference type="OrthoDB" id="424974at2759"/>
<name>A0A8J2J345_9HEXA</name>
<dbReference type="PANTHER" id="PTHR13847">
    <property type="entry name" value="SARCOSINE DEHYDROGENASE-RELATED"/>
    <property type="match status" value="1"/>
</dbReference>
<dbReference type="FunFam" id="3.30.9.10:FF:000026">
    <property type="entry name" value="FAD-dependent oxidoreductase domain-containing protein 1"/>
    <property type="match status" value="1"/>
</dbReference>
<sequence>MAMTLGFGLIRTKLTKFQPRFVRNFSTSNYLLKKKDDDYVEVQPPERIHPMERVKNIVKNDFKQMFDPEAPPLDDFSTHVDIAIIGGGVMGSAIAYFLKERIPRAGLKVLVIEKDPSYSKSSTVLSAGGVRTQFSLKENVEMSLFGAEFLRNAPKHLAVEDSPGPDMHFHPQGYLYIASEAGAEQLHKNQILQTSLGAKVELLSPTKLKERFPWINTDDIALATHGIQHEGWFDPWSLLYGFKRKAMALDVEYVQAEVVGFEFRSRTDLTISTLEEGEPYEGIDKILIKTTKGELKTVKFAFAIVAAGHESGKIAEMARIGRGEQLLSVPLPVEPRKRYVYHYHAPDKDGPGLNCPMVIDHTGAYFRREGLANYFICGQSPPNDEEPETETLDVDYSFFDNVLWPNIANRCPAFNNVKIKSAWAGYYDYNYFDQNAIIGGHPFYYNLYFACGFSGHGIQQAPAVGRAIAEMILDGEFRNIDLSRFAWDRLIVGRKVVEKNIL</sequence>
<feature type="domain" description="FAD dependent oxidoreductase" evidence="4">
    <location>
        <begin position="81"/>
        <end position="471"/>
    </location>
</feature>
<comment type="caution">
    <text evidence="5">The sequence shown here is derived from an EMBL/GenBank/DDBJ whole genome shotgun (WGS) entry which is preliminary data.</text>
</comment>
<organism evidence="5 6">
    <name type="scientific">Allacma fusca</name>
    <dbReference type="NCBI Taxonomy" id="39272"/>
    <lineage>
        <taxon>Eukaryota</taxon>
        <taxon>Metazoa</taxon>
        <taxon>Ecdysozoa</taxon>
        <taxon>Arthropoda</taxon>
        <taxon>Hexapoda</taxon>
        <taxon>Collembola</taxon>
        <taxon>Symphypleona</taxon>
        <taxon>Sminthuridae</taxon>
        <taxon>Allacma</taxon>
    </lineage>
</organism>
<dbReference type="PANTHER" id="PTHR13847:SF287">
    <property type="entry name" value="FAD-DEPENDENT OXIDOREDUCTASE DOMAIN-CONTAINING PROTEIN 1"/>
    <property type="match status" value="1"/>
</dbReference>
<dbReference type="GO" id="GO:0005739">
    <property type="term" value="C:mitochondrion"/>
    <property type="evidence" value="ECO:0007669"/>
    <property type="project" value="GOC"/>
</dbReference>
<dbReference type="EMBL" id="CAJVCH010017185">
    <property type="protein sequence ID" value="CAG7682933.1"/>
    <property type="molecule type" value="Genomic_DNA"/>
</dbReference>
<evidence type="ECO:0000256" key="2">
    <source>
        <dbReference type="ARBA" id="ARBA00039785"/>
    </source>
</evidence>
<evidence type="ECO:0000256" key="3">
    <source>
        <dbReference type="ARBA" id="ARBA00046185"/>
    </source>
</evidence>
<evidence type="ECO:0000259" key="4">
    <source>
        <dbReference type="Pfam" id="PF01266"/>
    </source>
</evidence>
<keyword evidence="6" id="KW-1185">Reference proteome</keyword>